<organism evidence="1 2">
    <name type="scientific">Paraburkholderia terrae</name>
    <dbReference type="NCBI Taxonomy" id="311230"/>
    <lineage>
        <taxon>Bacteria</taxon>
        <taxon>Pseudomonadati</taxon>
        <taxon>Pseudomonadota</taxon>
        <taxon>Betaproteobacteria</taxon>
        <taxon>Burkholderiales</taxon>
        <taxon>Burkholderiaceae</taxon>
        <taxon>Paraburkholderia</taxon>
    </lineage>
</organism>
<dbReference type="EMBL" id="CP026113">
    <property type="protein sequence ID" value="AUT65185.1"/>
    <property type="molecule type" value="Genomic_DNA"/>
</dbReference>
<gene>
    <name evidence="1" type="ORF">C2L65_37105</name>
</gene>
<dbReference type="OrthoDB" id="8810257at2"/>
<dbReference type="KEGG" id="pter:C2L65_37105"/>
<protein>
    <submittedName>
        <fullName evidence="1">HrpB1 family type III secretion system apparatus protein</fullName>
    </submittedName>
</protein>
<dbReference type="SUPFAM" id="SSF48452">
    <property type="entry name" value="TPR-like"/>
    <property type="match status" value="1"/>
</dbReference>
<dbReference type="InterPro" id="IPR011990">
    <property type="entry name" value="TPR-like_helical_dom_sf"/>
</dbReference>
<evidence type="ECO:0000313" key="2">
    <source>
        <dbReference type="Proteomes" id="UP000243502"/>
    </source>
</evidence>
<dbReference type="AlphaFoldDB" id="A0A2I8EZX2"/>
<dbReference type="RefSeq" id="WP_042308561.1">
    <property type="nucleotide sequence ID" value="NZ_CP026113.1"/>
</dbReference>
<evidence type="ECO:0000313" key="1">
    <source>
        <dbReference type="EMBL" id="AUT65185.1"/>
    </source>
</evidence>
<name>A0A2I8EZX2_9BURK</name>
<dbReference type="Pfam" id="PF09613">
    <property type="entry name" value="HrpB1_HrpK"/>
    <property type="match status" value="1"/>
</dbReference>
<dbReference type="Proteomes" id="UP000243502">
    <property type="component" value="Chromosome 3"/>
</dbReference>
<proteinExistence type="predicted"/>
<sequence>MLAKSSQPGSLPASSHAAPNYLQCGDATLNALIEIASAGLFRHFPQASADTTDIELVLDALRAFRPKVAEIDTLAGVLHIVNGRWDEASRTLRDVIDAAPSFAYAKAMYAYCLAAQKDAGWRQWADQALEGEAGPETRALVRALTVRADLETARANHRGGEFVLPESYRDLAEEQENAQTKTARQPSGDAPAFASHAFLRA</sequence>
<reference evidence="1 2" key="1">
    <citation type="submission" date="2018-01" db="EMBL/GenBank/DDBJ databases">
        <title>Species boundaries and ecological features among Paraburkholderia terrae DSMZ17804T, P. hospita DSMZ17164T and P. caribensis DSMZ13236T.</title>
        <authorList>
            <person name="Pratama A.A."/>
        </authorList>
    </citation>
    <scope>NUCLEOTIDE SEQUENCE [LARGE SCALE GENOMIC DNA]</scope>
    <source>
        <strain evidence="1 2">DSM 17804</strain>
    </source>
</reference>
<dbReference type="InterPro" id="IPR013394">
    <property type="entry name" value="T3SS_HrpB1/HrpK"/>
</dbReference>
<dbReference type="NCBIfam" id="TIGR02561">
    <property type="entry name" value="HrpB1_HrpK"/>
    <property type="match status" value="1"/>
</dbReference>
<accession>A0A2I8EZX2</accession>